<dbReference type="PANTHER" id="PTHR36928:SF1">
    <property type="entry name" value="PHOSPHATASE YCDX-RELATED"/>
    <property type="match status" value="1"/>
</dbReference>
<organism evidence="2 3">
    <name type="scientific">Tenggerimyces flavus</name>
    <dbReference type="NCBI Taxonomy" id="1708749"/>
    <lineage>
        <taxon>Bacteria</taxon>
        <taxon>Bacillati</taxon>
        <taxon>Actinomycetota</taxon>
        <taxon>Actinomycetes</taxon>
        <taxon>Propionibacteriales</taxon>
        <taxon>Nocardioidaceae</taxon>
        <taxon>Tenggerimyces</taxon>
    </lineage>
</organism>
<dbReference type="InterPro" id="IPR010996">
    <property type="entry name" value="HHH_MUS81"/>
</dbReference>
<dbReference type="Pfam" id="PF14716">
    <property type="entry name" value="HHH_8"/>
    <property type="match status" value="1"/>
</dbReference>
<dbReference type="CDD" id="cd07436">
    <property type="entry name" value="PHP_PolX"/>
    <property type="match status" value="1"/>
</dbReference>
<evidence type="ECO:0000313" key="2">
    <source>
        <dbReference type="EMBL" id="MFC3762111.1"/>
    </source>
</evidence>
<dbReference type="Gene3D" id="3.20.20.140">
    <property type="entry name" value="Metal-dependent hydrolases"/>
    <property type="match status" value="1"/>
</dbReference>
<dbReference type="EMBL" id="JBHRZH010000012">
    <property type="protein sequence ID" value="MFC3762111.1"/>
    <property type="molecule type" value="Genomic_DNA"/>
</dbReference>
<dbReference type="PIRSF" id="PIRSF036978">
    <property type="entry name" value="UCP036978_PHPhdr"/>
    <property type="match status" value="1"/>
</dbReference>
<dbReference type="SUPFAM" id="SSF89550">
    <property type="entry name" value="PHP domain-like"/>
    <property type="match status" value="1"/>
</dbReference>
<name>A0ABV7YBT8_9ACTN</name>
<feature type="domain" description="Polymerase/histidinol phosphatase N-terminal" evidence="1">
    <location>
        <begin position="104"/>
        <end position="183"/>
    </location>
</feature>
<dbReference type="InterPro" id="IPR027421">
    <property type="entry name" value="DNA_pol_lamdba_lyase_dom_sf"/>
</dbReference>
<proteinExistence type="predicted"/>
<keyword evidence="3" id="KW-1185">Reference proteome</keyword>
<dbReference type="Proteomes" id="UP001595699">
    <property type="component" value="Unassembled WGS sequence"/>
</dbReference>
<gene>
    <name evidence="2" type="ORF">ACFOUW_14815</name>
</gene>
<dbReference type="Gene3D" id="1.10.150.110">
    <property type="entry name" value="DNA polymerase beta, N-terminal domain-like"/>
    <property type="match status" value="1"/>
</dbReference>
<dbReference type="PANTHER" id="PTHR36928">
    <property type="entry name" value="PHOSPHATASE YCDX-RELATED"/>
    <property type="match status" value="1"/>
</dbReference>
<sequence>MNDVLPPIRQLQRIGFLLERKREETHRVRAFRKAAWALQKLSPKELDAHVAAGSLTDVPDVGKTTAKVVMEAAEGRTADYLAKLESVVGPLVAGGDALRSMLRGDLHTHSEWSDGGSPIEEMAETAIELGHDYMALTDHSPRLKVANGLSIERLREQLDVVKRVNAELAPFRILTGIEVDILEDGRLDQSPEILAELDLVVASVHSKLRMESDEMTRRMVIAIANPNVDVLGHCTGRLITGGRGTRPESTFDAEIVFEACRRFDVAVEINSRPERLDPPKRLLRLAEEMGCVFSLDTDAHAPGQLDWQPYGCLRAEECGVPGDRIVNTMELDDLLAWTEQHSVD</sequence>
<dbReference type="NCBIfam" id="NF005928">
    <property type="entry name" value="PRK07945.1"/>
    <property type="match status" value="1"/>
</dbReference>
<dbReference type="InterPro" id="IPR050243">
    <property type="entry name" value="PHP_phosphatase"/>
</dbReference>
<reference evidence="3" key="1">
    <citation type="journal article" date="2019" name="Int. J. Syst. Evol. Microbiol.">
        <title>The Global Catalogue of Microorganisms (GCM) 10K type strain sequencing project: providing services to taxonomists for standard genome sequencing and annotation.</title>
        <authorList>
            <consortium name="The Broad Institute Genomics Platform"/>
            <consortium name="The Broad Institute Genome Sequencing Center for Infectious Disease"/>
            <person name="Wu L."/>
            <person name="Ma J."/>
        </authorList>
    </citation>
    <scope>NUCLEOTIDE SEQUENCE [LARGE SCALE GENOMIC DNA]</scope>
    <source>
        <strain evidence="3">CGMCC 4.7241</strain>
    </source>
</reference>
<dbReference type="InterPro" id="IPR004013">
    <property type="entry name" value="PHP_dom"/>
</dbReference>
<dbReference type="Pfam" id="PF02811">
    <property type="entry name" value="PHP"/>
    <property type="match status" value="1"/>
</dbReference>
<dbReference type="InterPro" id="IPR047967">
    <property type="entry name" value="PolX_PHP"/>
</dbReference>
<dbReference type="InterPro" id="IPR017078">
    <property type="entry name" value="UCP036978_PHPhdr"/>
</dbReference>
<dbReference type="SMART" id="SM00481">
    <property type="entry name" value="POLIIIAc"/>
    <property type="match status" value="1"/>
</dbReference>
<accession>A0ABV7YBT8</accession>
<protein>
    <submittedName>
        <fullName evidence="2">PHP domain-containing protein</fullName>
    </submittedName>
</protein>
<dbReference type="InterPro" id="IPR016195">
    <property type="entry name" value="Pol/histidinol_Pase-like"/>
</dbReference>
<dbReference type="InterPro" id="IPR003141">
    <property type="entry name" value="Pol/His_phosphatase_N"/>
</dbReference>
<dbReference type="SUPFAM" id="SSF47802">
    <property type="entry name" value="DNA polymerase beta, N-terminal domain-like"/>
    <property type="match status" value="1"/>
</dbReference>
<comment type="caution">
    <text evidence="2">The sequence shown here is derived from an EMBL/GenBank/DDBJ whole genome shotgun (WGS) entry which is preliminary data.</text>
</comment>
<dbReference type="RefSeq" id="WP_307782572.1">
    <property type="nucleotide sequence ID" value="NZ_JAFBCM010000001.1"/>
</dbReference>
<evidence type="ECO:0000313" key="3">
    <source>
        <dbReference type="Proteomes" id="UP001595699"/>
    </source>
</evidence>
<evidence type="ECO:0000259" key="1">
    <source>
        <dbReference type="SMART" id="SM00481"/>
    </source>
</evidence>